<protein>
    <submittedName>
        <fullName evidence="2">Uncharacterized protein</fullName>
    </submittedName>
</protein>
<keyword evidence="3" id="KW-1185">Reference proteome</keyword>
<feature type="compositionally biased region" description="Polar residues" evidence="1">
    <location>
        <begin position="531"/>
        <end position="544"/>
    </location>
</feature>
<evidence type="ECO:0000313" key="2">
    <source>
        <dbReference type="EMBL" id="KAK3311536.1"/>
    </source>
</evidence>
<feature type="compositionally biased region" description="Basic and acidic residues" evidence="1">
    <location>
        <begin position="22"/>
        <end position="41"/>
    </location>
</feature>
<feature type="compositionally biased region" description="Low complexity" evidence="1">
    <location>
        <begin position="96"/>
        <end position="105"/>
    </location>
</feature>
<dbReference type="EMBL" id="JAUDZG010000001">
    <property type="protein sequence ID" value="KAK3311536.1"/>
    <property type="molecule type" value="Genomic_DNA"/>
</dbReference>
<organism evidence="2 3">
    <name type="scientific">Chaetomium strumarium</name>
    <dbReference type="NCBI Taxonomy" id="1170767"/>
    <lineage>
        <taxon>Eukaryota</taxon>
        <taxon>Fungi</taxon>
        <taxon>Dikarya</taxon>
        <taxon>Ascomycota</taxon>
        <taxon>Pezizomycotina</taxon>
        <taxon>Sordariomycetes</taxon>
        <taxon>Sordariomycetidae</taxon>
        <taxon>Sordariales</taxon>
        <taxon>Chaetomiaceae</taxon>
        <taxon>Chaetomium</taxon>
    </lineage>
</organism>
<feature type="compositionally biased region" description="Polar residues" evidence="1">
    <location>
        <begin position="251"/>
        <end position="275"/>
    </location>
</feature>
<feature type="compositionally biased region" description="Basic and acidic residues" evidence="1">
    <location>
        <begin position="197"/>
        <end position="227"/>
    </location>
</feature>
<feature type="region of interest" description="Disordered" evidence="1">
    <location>
        <begin position="421"/>
        <end position="466"/>
    </location>
</feature>
<feature type="region of interest" description="Disordered" evidence="1">
    <location>
        <begin position="77"/>
        <end position="375"/>
    </location>
</feature>
<reference evidence="2" key="2">
    <citation type="submission" date="2023-06" db="EMBL/GenBank/DDBJ databases">
        <authorList>
            <consortium name="Lawrence Berkeley National Laboratory"/>
            <person name="Mondo S.J."/>
            <person name="Hensen N."/>
            <person name="Bonometti L."/>
            <person name="Westerberg I."/>
            <person name="Brannstrom I.O."/>
            <person name="Guillou S."/>
            <person name="Cros-Aarteil S."/>
            <person name="Calhoun S."/>
            <person name="Haridas S."/>
            <person name="Kuo A."/>
            <person name="Pangilinan J."/>
            <person name="Riley R."/>
            <person name="Labutti K."/>
            <person name="Andreopoulos B."/>
            <person name="Lipzen A."/>
            <person name="Chen C."/>
            <person name="Yanf M."/>
            <person name="Daum C."/>
            <person name="Ng V."/>
            <person name="Clum A."/>
            <person name="Steindorff A."/>
            <person name="Ohm R."/>
            <person name="Martin F."/>
            <person name="Silar P."/>
            <person name="Natvig D."/>
            <person name="Lalanne C."/>
            <person name="Gautier V."/>
            <person name="Ament-Velasquez S.L."/>
            <person name="Kruys A."/>
            <person name="Hutchinson M.I."/>
            <person name="Powell A.J."/>
            <person name="Barry K."/>
            <person name="Miller A.N."/>
            <person name="Grigoriev I.V."/>
            <person name="Debuchy R."/>
            <person name="Gladieux P."/>
            <person name="Thoren M.H."/>
            <person name="Johannesson H."/>
        </authorList>
    </citation>
    <scope>NUCLEOTIDE SEQUENCE</scope>
    <source>
        <strain evidence="2">CBS 333.67</strain>
    </source>
</reference>
<dbReference type="RefSeq" id="XP_062727316.1">
    <property type="nucleotide sequence ID" value="XM_062864456.1"/>
</dbReference>
<feature type="compositionally biased region" description="Basic and acidic residues" evidence="1">
    <location>
        <begin position="113"/>
        <end position="128"/>
    </location>
</feature>
<accession>A0AAJ0M753</accession>
<feature type="compositionally biased region" description="Basic residues" evidence="1">
    <location>
        <begin position="43"/>
        <end position="56"/>
    </location>
</feature>
<evidence type="ECO:0000256" key="1">
    <source>
        <dbReference type="SAM" id="MobiDB-lite"/>
    </source>
</evidence>
<comment type="caution">
    <text evidence="2">The sequence shown here is derived from an EMBL/GenBank/DDBJ whole genome shotgun (WGS) entry which is preliminary data.</text>
</comment>
<feature type="compositionally biased region" description="Acidic residues" evidence="1">
    <location>
        <begin position="293"/>
        <end position="304"/>
    </location>
</feature>
<sequence>MDIRDDPSTTTTTTDYDSGDSEDVKYVYEGHGRAERKDTKGRCAGRNRSPRTRARAARCTCGAGLVDDNAEITVLEEETDVEHEEHVHKHSRRPRQPSGSSGVSGCHRCHDKKVKDKADKKKSTEKKARGTWVPYIEEYPDESPRPAILLKEHKIPRRASTSDAKHLRDSSGNSLSAGSRGRSPTGKRLPPRPPRRPSKDSPKHSEHIRRLDLRETHADEFSDHDARSFSSDSDEPSLASTRRSHHVSGRELTSTVSRSSAWHGSQQPKYSSSWPLNVGSRMPQRRPTRPHDADEESEEHEDFSEDHSSFNEQQHARRYNRPASFHERDRDRETRHRVSPPPQREHARSPPRQQPRRRQAATDAGSIAAMDQDRRSVAASTVYEVWRGHASDWESPYVSAVDDDNDNDYDSEIEESVRLLSLNDLPPRTPSPHLLPPRGERRGNFGFQSDSRSPPPRYHHHHHHHHLSVYNRGLPAGPSAIRGISYNLTWDGDDDGGLTGSSNQPLLLLLDGPRVLTTEQPDAITDEEDSNNNNTRQSRSLSSRWSKRHAGRTFTFTQPRLALPRSPRAVSSVFSAARETREGFLSPRPTRFDFGAWEV</sequence>
<dbReference type="AlphaFoldDB" id="A0AAJ0M753"/>
<evidence type="ECO:0000313" key="3">
    <source>
        <dbReference type="Proteomes" id="UP001273166"/>
    </source>
</evidence>
<feature type="compositionally biased region" description="Basic and acidic residues" evidence="1">
    <location>
        <begin position="324"/>
        <end position="336"/>
    </location>
</feature>
<dbReference type="Proteomes" id="UP001273166">
    <property type="component" value="Unassembled WGS sequence"/>
</dbReference>
<feature type="compositionally biased region" description="Basic residues" evidence="1">
    <location>
        <begin position="457"/>
        <end position="466"/>
    </location>
</feature>
<dbReference type="GeneID" id="87883285"/>
<name>A0AAJ0M753_9PEZI</name>
<feature type="region of interest" description="Disordered" evidence="1">
    <location>
        <begin position="1"/>
        <end position="57"/>
    </location>
</feature>
<proteinExistence type="predicted"/>
<feature type="region of interest" description="Disordered" evidence="1">
    <location>
        <begin position="521"/>
        <end position="546"/>
    </location>
</feature>
<gene>
    <name evidence="2" type="ORF">B0T15DRAFT_388745</name>
</gene>
<reference evidence="2" key="1">
    <citation type="journal article" date="2023" name="Mol. Phylogenet. Evol.">
        <title>Genome-scale phylogeny and comparative genomics of the fungal order Sordariales.</title>
        <authorList>
            <person name="Hensen N."/>
            <person name="Bonometti L."/>
            <person name="Westerberg I."/>
            <person name="Brannstrom I.O."/>
            <person name="Guillou S."/>
            <person name="Cros-Aarteil S."/>
            <person name="Calhoun S."/>
            <person name="Haridas S."/>
            <person name="Kuo A."/>
            <person name="Mondo S."/>
            <person name="Pangilinan J."/>
            <person name="Riley R."/>
            <person name="LaButti K."/>
            <person name="Andreopoulos B."/>
            <person name="Lipzen A."/>
            <person name="Chen C."/>
            <person name="Yan M."/>
            <person name="Daum C."/>
            <person name="Ng V."/>
            <person name="Clum A."/>
            <person name="Steindorff A."/>
            <person name="Ohm R.A."/>
            <person name="Martin F."/>
            <person name="Silar P."/>
            <person name="Natvig D.O."/>
            <person name="Lalanne C."/>
            <person name="Gautier V."/>
            <person name="Ament-Velasquez S.L."/>
            <person name="Kruys A."/>
            <person name="Hutchinson M.I."/>
            <person name="Powell A.J."/>
            <person name="Barry K."/>
            <person name="Miller A.N."/>
            <person name="Grigoriev I.V."/>
            <person name="Debuchy R."/>
            <person name="Gladieux P."/>
            <person name="Hiltunen Thoren M."/>
            <person name="Johannesson H."/>
        </authorList>
    </citation>
    <scope>NUCLEOTIDE SEQUENCE</scope>
    <source>
        <strain evidence="2">CBS 333.67</strain>
    </source>
</reference>